<sequence>MIESYTIGVSRTAPKVRSIGILRDEPNTRAEHWQNDGSSDKSQMKGPRSHELAESNISKRHLALTNFVGGRRSRSRPEHPANEHTCMHYISYDRFSGSRIFRKPIRSGTACWRVSILFVATKRHVRGSRRKSLSRSTFPTPWLQQSFRQ</sequence>
<dbReference type="GeneID" id="70184099"/>
<name>A0A9P9BS23_9PEZI</name>
<protein>
    <submittedName>
        <fullName evidence="2">Uncharacterized protein</fullName>
    </submittedName>
</protein>
<keyword evidence="3" id="KW-1185">Reference proteome</keyword>
<feature type="compositionally biased region" description="Basic and acidic residues" evidence="1">
    <location>
        <begin position="22"/>
        <end position="53"/>
    </location>
</feature>
<evidence type="ECO:0000313" key="3">
    <source>
        <dbReference type="Proteomes" id="UP000756346"/>
    </source>
</evidence>
<dbReference type="EMBL" id="JAGTJQ010000007">
    <property type="protein sequence ID" value="KAH7027880.1"/>
    <property type="molecule type" value="Genomic_DNA"/>
</dbReference>
<proteinExistence type="predicted"/>
<feature type="region of interest" description="Disordered" evidence="1">
    <location>
        <begin position="22"/>
        <end position="57"/>
    </location>
</feature>
<evidence type="ECO:0000256" key="1">
    <source>
        <dbReference type="SAM" id="MobiDB-lite"/>
    </source>
</evidence>
<dbReference type="Proteomes" id="UP000756346">
    <property type="component" value="Unassembled WGS sequence"/>
</dbReference>
<evidence type="ECO:0000313" key="2">
    <source>
        <dbReference type="EMBL" id="KAH7027880.1"/>
    </source>
</evidence>
<comment type="caution">
    <text evidence="2">The sequence shown here is derived from an EMBL/GenBank/DDBJ whole genome shotgun (WGS) entry which is preliminary data.</text>
</comment>
<dbReference type="AlphaFoldDB" id="A0A9P9BS23"/>
<dbReference type="RefSeq" id="XP_046010679.1">
    <property type="nucleotide sequence ID" value="XM_046154553.1"/>
</dbReference>
<organism evidence="2 3">
    <name type="scientific">Microdochium trichocladiopsis</name>
    <dbReference type="NCBI Taxonomy" id="1682393"/>
    <lineage>
        <taxon>Eukaryota</taxon>
        <taxon>Fungi</taxon>
        <taxon>Dikarya</taxon>
        <taxon>Ascomycota</taxon>
        <taxon>Pezizomycotina</taxon>
        <taxon>Sordariomycetes</taxon>
        <taxon>Xylariomycetidae</taxon>
        <taxon>Xylariales</taxon>
        <taxon>Microdochiaceae</taxon>
        <taxon>Microdochium</taxon>
    </lineage>
</organism>
<reference evidence="2" key="1">
    <citation type="journal article" date="2021" name="Nat. Commun.">
        <title>Genetic determinants of endophytism in the Arabidopsis root mycobiome.</title>
        <authorList>
            <person name="Mesny F."/>
            <person name="Miyauchi S."/>
            <person name="Thiergart T."/>
            <person name="Pickel B."/>
            <person name="Atanasova L."/>
            <person name="Karlsson M."/>
            <person name="Huettel B."/>
            <person name="Barry K.W."/>
            <person name="Haridas S."/>
            <person name="Chen C."/>
            <person name="Bauer D."/>
            <person name="Andreopoulos W."/>
            <person name="Pangilinan J."/>
            <person name="LaButti K."/>
            <person name="Riley R."/>
            <person name="Lipzen A."/>
            <person name="Clum A."/>
            <person name="Drula E."/>
            <person name="Henrissat B."/>
            <person name="Kohler A."/>
            <person name="Grigoriev I.V."/>
            <person name="Martin F.M."/>
            <person name="Hacquard S."/>
        </authorList>
    </citation>
    <scope>NUCLEOTIDE SEQUENCE</scope>
    <source>
        <strain evidence="2">MPI-CAGE-CH-0230</strain>
    </source>
</reference>
<accession>A0A9P9BS23</accession>
<gene>
    <name evidence="2" type="ORF">B0I36DRAFT_328108</name>
</gene>